<name>A0A1R3TMX3_9HYPH</name>
<protein>
    <submittedName>
        <fullName evidence="2">Uncharacterized protein</fullName>
    </submittedName>
</protein>
<feature type="transmembrane region" description="Helical" evidence="1">
    <location>
        <begin position="7"/>
        <end position="27"/>
    </location>
</feature>
<proteinExistence type="predicted"/>
<keyword evidence="1" id="KW-0472">Membrane</keyword>
<keyword evidence="1" id="KW-0812">Transmembrane</keyword>
<dbReference type="EMBL" id="FMUE01000004">
    <property type="protein sequence ID" value="SCX21270.1"/>
    <property type="molecule type" value="Genomic_DNA"/>
</dbReference>
<reference evidence="3" key="1">
    <citation type="submission" date="2016-10" db="EMBL/GenBank/DDBJ databases">
        <authorList>
            <person name="Wibberg D."/>
        </authorList>
    </citation>
    <scope>NUCLEOTIDE SEQUENCE [LARGE SCALE GENOMIC DNA]</scope>
</reference>
<dbReference type="Proteomes" id="UP000187891">
    <property type="component" value="Unassembled WGS sequence"/>
</dbReference>
<organism evidence="2 3">
    <name type="scientific">Agrobacterium rosae</name>
    <dbReference type="NCBI Taxonomy" id="1972867"/>
    <lineage>
        <taxon>Bacteria</taxon>
        <taxon>Pseudomonadati</taxon>
        <taxon>Pseudomonadota</taxon>
        <taxon>Alphaproteobacteria</taxon>
        <taxon>Hyphomicrobiales</taxon>
        <taxon>Rhizobiaceae</taxon>
        <taxon>Rhizobium/Agrobacterium group</taxon>
        <taxon>Agrobacterium</taxon>
    </lineage>
</organism>
<sequence>MNLPVFILINAVSIVMDGFITLAISIGSNLDVTIARLLSVAITLPCLAYALNHLQRAAPSGGVLLIVLSGISTCVSFGIFALIITRNPFLQWPMAFLAASCGGLALAVAGYIRARKKVGRPL</sequence>
<dbReference type="RefSeq" id="WP_077119585.1">
    <property type="nucleotide sequence ID" value="NZ_FMUE01000004.1"/>
</dbReference>
<evidence type="ECO:0000256" key="1">
    <source>
        <dbReference type="SAM" id="Phobius"/>
    </source>
</evidence>
<feature type="transmembrane region" description="Helical" evidence="1">
    <location>
        <begin position="63"/>
        <end position="84"/>
    </location>
</feature>
<evidence type="ECO:0000313" key="2">
    <source>
        <dbReference type="EMBL" id="SCX21270.1"/>
    </source>
</evidence>
<accession>A0A1R3TMX3</accession>
<keyword evidence="1" id="KW-1133">Transmembrane helix</keyword>
<dbReference type="AlphaFoldDB" id="A0A1R3TMX3"/>
<evidence type="ECO:0000313" key="3">
    <source>
        <dbReference type="Proteomes" id="UP000187891"/>
    </source>
</evidence>
<feature type="transmembrane region" description="Helical" evidence="1">
    <location>
        <begin position="90"/>
        <end position="112"/>
    </location>
</feature>
<feature type="transmembrane region" description="Helical" evidence="1">
    <location>
        <begin position="33"/>
        <end position="51"/>
    </location>
</feature>
<gene>
    <name evidence="2" type="ORF">DSM25559_2043</name>
</gene>